<keyword evidence="1" id="KW-1133">Transmembrane helix</keyword>
<dbReference type="AlphaFoldDB" id="A0A380BXR6"/>
<dbReference type="RefSeq" id="WP_002510697.1">
    <property type="nucleotide sequence ID" value="NZ_AP019698.1"/>
</dbReference>
<gene>
    <name evidence="3" type="primary">ybaN</name>
    <name evidence="3" type="ORF">NCTC12413_00228</name>
    <name evidence="2" type="ORF">SAR03_15770</name>
</gene>
<reference evidence="3 4" key="1">
    <citation type="submission" date="2018-06" db="EMBL/GenBank/DDBJ databases">
        <authorList>
            <consortium name="Pathogen Informatics"/>
            <person name="Doyle S."/>
        </authorList>
    </citation>
    <scope>NUCLEOTIDE SEQUENCE [LARGE SCALE GENOMIC DNA]</scope>
    <source>
        <strain evidence="3 4">NCTC12413</strain>
    </source>
</reference>
<evidence type="ECO:0000313" key="5">
    <source>
        <dbReference type="Proteomes" id="UP000321598"/>
    </source>
</evidence>
<dbReference type="PANTHER" id="PTHR35813">
    <property type="entry name" value="INNER MEMBRANE PROTEIN YBAN"/>
    <property type="match status" value="1"/>
</dbReference>
<organism evidence="3 4">
    <name type="scientific">Staphylococcus arlettae</name>
    <dbReference type="NCBI Taxonomy" id="29378"/>
    <lineage>
        <taxon>Bacteria</taxon>
        <taxon>Bacillati</taxon>
        <taxon>Bacillota</taxon>
        <taxon>Bacilli</taxon>
        <taxon>Bacillales</taxon>
        <taxon>Staphylococcaceae</taxon>
        <taxon>Staphylococcus</taxon>
    </lineage>
</organism>
<feature type="transmembrane region" description="Helical" evidence="1">
    <location>
        <begin position="101"/>
        <end position="118"/>
    </location>
</feature>
<dbReference type="Proteomes" id="UP000321598">
    <property type="component" value="Unassembled WGS sequence"/>
</dbReference>
<accession>A0A380BXR6</accession>
<keyword evidence="1" id="KW-0472">Membrane</keyword>
<dbReference type="PIRSF" id="PIRSF016789">
    <property type="entry name" value="DUF454"/>
    <property type="match status" value="1"/>
</dbReference>
<evidence type="ECO:0000313" key="2">
    <source>
        <dbReference type="EMBL" id="GEQ00540.1"/>
    </source>
</evidence>
<feature type="transmembrane region" description="Helical" evidence="1">
    <location>
        <begin position="7"/>
        <end position="28"/>
    </location>
</feature>
<dbReference type="Proteomes" id="UP000254956">
    <property type="component" value="Unassembled WGS sequence"/>
</dbReference>
<dbReference type="GeneID" id="97286577"/>
<reference evidence="2 5" key="2">
    <citation type="submission" date="2019-07" db="EMBL/GenBank/DDBJ databases">
        <title>Whole genome shotgun sequence of Staphylococcus arlettae NBRC 109765.</title>
        <authorList>
            <person name="Hosoyama A."/>
            <person name="Uohara A."/>
            <person name="Ohji S."/>
            <person name="Ichikawa N."/>
        </authorList>
    </citation>
    <scope>NUCLEOTIDE SEQUENCE [LARGE SCALE GENOMIC DNA]</scope>
    <source>
        <strain evidence="2 5">NBRC 109765</strain>
    </source>
</reference>
<dbReference type="EMBL" id="UGZE01000001">
    <property type="protein sequence ID" value="SUJ07995.1"/>
    <property type="molecule type" value="Genomic_DNA"/>
</dbReference>
<dbReference type="STRING" id="1212545.SARL_09941"/>
<feature type="transmembrane region" description="Helical" evidence="1">
    <location>
        <begin position="77"/>
        <end position="94"/>
    </location>
</feature>
<keyword evidence="5" id="KW-1185">Reference proteome</keyword>
<dbReference type="InterPro" id="IPR007401">
    <property type="entry name" value="DUF454"/>
</dbReference>
<dbReference type="PANTHER" id="PTHR35813:SF1">
    <property type="entry name" value="INNER MEMBRANE PROTEIN YBAN"/>
    <property type="match status" value="1"/>
</dbReference>
<dbReference type="Pfam" id="PF04304">
    <property type="entry name" value="DUF454"/>
    <property type="match status" value="1"/>
</dbReference>
<evidence type="ECO:0000256" key="1">
    <source>
        <dbReference type="SAM" id="Phobius"/>
    </source>
</evidence>
<name>A0A380BXR6_9STAP</name>
<dbReference type="EMBL" id="BKAV01000016">
    <property type="protein sequence ID" value="GEQ00540.1"/>
    <property type="molecule type" value="Genomic_DNA"/>
</dbReference>
<proteinExistence type="predicted"/>
<evidence type="ECO:0000313" key="4">
    <source>
        <dbReference type="Proteomes" id="UP000254956"/>
    </source>
</evidence>
<protein>
    <submittedName>
        <fullName evidence="3">Membrane spanning protein</fullName>
    </submittedName>
</protein>
<dbReference type="GO" id="GO:0005886">
    <property type="term" value="C:plasma membrane"/>
    <property type="evidence" value="ECO:0007669"/>
    <property type="project" value="TreeGrafter"/>
</dbReference>
<keyword evidence="1" id="KW-0812">Transmembrane</keyword>
<evidence type="ECO:0000313" key="3">
    <source>
        <dbReference type="EMBL" id="SUJ07995.1"/>
    </source>
</evidence>
<sequence length="129" mass="14609">MKLLKPLLLVLGILCTILGFLGSILPLLPTTPFILLAVLCFAKSSDKFHNWLVATKVYKNYIQSFKENKGYTMKQKLKMLISVYIVVGFSIFVIDITPIRVGLAFMLLCQTVVLFAFIKTLPKEYNTDD</sequence>
<dbReference type="OrthoDB" id="345900at2"/>